<dbReference type="Gene3D" id="3.30.450.20">
    <property type="entry name" value="PAS domain"/>
    <property type="match status" value="1"/>
</dbReference>
<reference evidence="3" key="2">
    <citation type="journal article" date="2007" name="Science">
        <title>Draft genome sequence of the sexually transmitted pathogen Trichomonas vaginalis.</title>
        <authorList>
            <person name="Carlton J.M."/>
            <person name="Hirt R.P."/>
            <person name="Silva J.C."/>
            <person name="Delcher A.L."/>
            <person name="Schatz M."/>
            <person name="Zhao Q."/>
            <person name="Wortman J.R."/>
            <person name="Bidwell S.L."/>
            <person name="Alsmark U.C.M."/>
            <person name="Besteiro S."/>
            <person name="Sicheritz-Ponten T."/>
            <person name="Noel C.J."/>
            <person name="Dacks J.B."/>
            <person name="Foster P.G."/>
            <person name="Simillion C."/>
            <person name="Van de Peer Y."/>
            <person name="Miranda-Saavedra D."/>
            <person name="Barton G.J."/>
            <person name="Westrop G.D."/>
            <person name="Mueller S."/>
            <person name="Dessi D."/>
            <person name="Fiori P.L."/>
            <person name="Ren Q."/>
            <person name="Paulsen I."/>
            <person name="Zhang H."/>
            <person name="Bastida-Corcuera F.D."/>
            <person name="Simoes-Barbosa A."/>
            <person name="Brown M.T."/>
            <person name="Hayes R.D."/>
            <person name="Mukherjee M."/>
            <person name="Okumura C.Y."/>
            <person name="Schneider R."/>
            <person name="Smith A.J."/>
            <person name="Vanacova S."/>
            <person name="Villalvazo M."/>
            <person name="Haas B.J."/>
            <person name="Pertea M."/>
            <person name="Feldblyum T.V."/>
            <person name="Utterback T.R."/>
            <person name="Shu C.L."/>
            <person name="Osoegawa K."/>
            <person name="de Jong P.J."/>
            <person name="Hrdy I."/>
            <person name="Horvathova L."/>
            <person name="Zubacova Z."/>
            <person name="Dolezal P."/>
            <person name="Malik S.B."/>
            <person name="Logsdon J.M. Jr."/>
            <person name="Henze K."/>
            <person name="Gupta A."/>
            <person name="Wang C.C."/>
            <person name="Dunne R.L."/>
            <person name="Upcroft J.A."/>
            <person name="Upcroft P."/>
            <person name="White O."/>
            <person name="Salzberg S.L."/>
            <person name="Tang P."/>
            <person name="Chiu C.-H."/>
            <person name="Lee Y.-S."/>
            <person name="Embley T.M."/>
            <person name="Coombs G.H."/>
            <person name="Mottram J.C."/>
            <person name="Tachezy J."/>
            <person name="Fraser-Liggett C.M."/>
            <person name="Johnson P.J."/>
        </authorList>
    </citation>
    <scope>NUCLEOTIDE SEQUENCE [LARGE SCALE GENOMIC DNA]</scope>
    <source>
        <strain evidence="3">G3</strain>
    </source>
</reference>
<keyword evidence="1" id="KW-0472">Membrane</keyword>
<dbReference type="InParanoid" id="A2DNB8"/>
<dbReference type="AlphaFoldDB" id="A2DNB8"/>
<keyword evidence="1" id="KW-1133">Transmembrane helix</keyword>
<dbReference type="InterPro" id="IPR035965">
    <property type="entry name" value="PAS-like_dom_sf"/>
</dbReference>
<organism evidence="3 4">
    <name type="scientific">Trichomonas vaginalis (strain ATCC PRA-98 / G3)</name>
    <dbReference type="NCBI Taxonomy" id="412133"/>
    <lineage>
        <taxon>Eukaryota</taxon>
        <taxon>Metamonada</taxon>
        <taxon>Parabasalia</taxon>
        <taxon>Trichomonadida</taxon>
        <taxon>Trichomonadidae</taxon>
        <taxon>Trichomonas</taxon>
    </lineage>
</organism>
<dbReference type="SMART" id="SM00091">
    <property type="entry name" value="PAS"/>
    <property type="match status" value="1"/>
</dbReference>
<dbReference type="EMBL" id="DS113222">
    <property type="protein sequence ID" value="EAY18106.1"/>
    <property type="molecule type" value="Genomic_DNA"/>
</dbReference>
<keyword evidence="1" id="KW-0812">Transmembrane</keyword>
<sequence>MTAHQQCSTGLYGRDGLIDTINSIRADSPCNFSLSESTYHESLACLSLDSGVSAFYNLMTGLIIQASSTTFFTDSDFIQTFHYINSHLYYQMEERVDDLLEQGKKEGDVSDTFVSALAVICIFITLVEFLISAYRNVFLFRTYRTLINFILRANPTDAVANDDLMMILLNRKISQRMAKMSETATLLANTSHPLIFTTHDGVIVYVNSSFQIVFNYEVSHIVGQNISLITDIDKLEKIYHQDKTIKETVVKDDATEDEGFNKHETVVFDHKNLRMKRENGQEIECDVLPIMTGTRSNKLFAFVVTDLSSVTAKQKKINILKGANDTLQTNMMPKVLSENEGKTKVGNATVCTIRLVQFSNSLAPAAVMKQKKSILVKLDECLKKYDVLEILFFAQGMYSIISRDPNATTHVFRFIDDVLASFDDPTFFGEITIGVDTNGEIDLKITDKEIKEIVSLVRKSLCYRGCLQPSR</sequence>
<accession>A2DNB8</accession>
<name>A2DNB8_TRIV3</name>
<keyword evidence="4" id="KW-1185">Reference proteome</keyword>
<dbReference type="CDD" id="cd00130">
    <property type="entry name" value="PAS"/>
    <property type="match status" value="1"/>
</dbReference>
<dbReference type="OrthoDB" id="10643032at2759"/>
<dbReference type="RefSeq" id="XP_001579092.1">
    <property type="nucleotide sequence ID" value="XM_001579042.1"/>
</dbReference>
<evidence type="ECO:0000259" key="2">
    <source>
        <dbReference type="PROSITE" id="PS50112"/>
    </source>
</evidence>
<feature type="transmembrane region" description="Helical" evidence="1">
    <location>
        <begin position="113"/>
        <end position="134"/>
    </location>
</feature>
<evidence type="ECO:0000256" key="1">
    <source>
        <dbReference type="SAM" id="Phobius"/>
    </source>
</evidence>
<feature type="domain" description="PAS" evidence="2">
    <location>
        <begin position="179"/>
        <end position="242"/>
    </location>
</feature>
<dbReference type="SUPFAM" id="SSF55785">
    <property type="entry name" value="PYP-like sensor domain (PAS domain)"/>
    <property type="match status" value="1"/>
</dbReference>
<dbReference type="KEGG" id="tva:5463611"/>
<evidence type="ECO:0000313" key="4">
    <source>
        <dbReference type="Proteomes" id="UP000001542"/>
    </source>
</evidence>
<protein>
    <recommendedName>
        <fullName evidence="2">PAS domain-containing protein</fullName>
    </recommendedName>
</protein>
<dbReference type="VEuPathDB" id="TrichDB:TVAGG3_1024420"/>
<reference evidence="3" key="1">
    <citation type="submission" date="2006-10" db="EMBL/GenBank/DDBJ databases">
        <authorList>
            <person name="Amadeo P."/>
            <person name="Zhao Q."/>
            <person name="Wortman J."/>
            <person name="Fraser-Liggett C."/>
            <person name="Carlton J."/>
        </authorList>
    </citation>
    <scope>NUCLEOTIDE SEQUENCE</scope>
    <source>
        <strain evidence="3">G3</strain>
    </source>
</reference>
<dbReference type="VEuPathDB" id="TrichDB:TVAG_306270"/>
<proteinExistence type="predicted"/>
<evidence type="ECO:0000313" key="3">
    <source>
        <dbReference type="EMBL" id="EAY18106.1"/>
    </source>
</evidence>
<dbReference type="Proteomes" id="UP000001542">
    <property type="component" value="Unassembled WGS sequence"/>
</dbReference>
<gene>
    <name evidence="3" type="ORF">TVAG_306270</name>
</gene>
<dbReference type="Pfam" id="PF13426">
    <property type="entry name" value="PAS_9"/>
    <property type="match status" value="1"/>
</dbReference>
<dbReference type="PROSITE" id="PS50112">
    <property type="entry name" value="PAS"/>
    <property type="match status" value="1"/>
</dbReference>
<dbReference type="InterPro" id="IPR000014">
    <property type="entry name" value="PAS"/>
</dbReference>